<keyword evidence="3" id="KW-1185">Reference proteome</keyword>
<evidence type="ECO:0000313" key="3">
    <source>
        <dbReference type="Proteomes" id="UP000006038"/>
    </source>
</evidence>
<accession>J3NEF3</accession>
<dbReference type="HOGENOM" id="CLU_2100667_0_0_1"/>
<evidence type="ECO:0000313" key="2">
    <source>
        <dbReference type="EnsemblPlants" id="OB12G23610.1"/>
    </source>
</evidence>
<reference evidence="2" key="2">
    <citation type="submission" date="2013-04" db="UniProtKB">
        <authorList>
            <consortium name="EnsemblPlants"/>
        </authorList>
    </citation>
    <scope>IDENTIFICATION</scope>
</reference>
<protein>
    <submittedName>
        <fullName evidence="2">Uncharacterized protein</fullName>
    </submittedName>
</protein>
<reference evidence="2" key="1">
    <citation type="journal article" date="2013" name="Nat. Commun.">
        <title>Whole-genome sequencing of Oryza brachyantha reveals mechanisms underlying Oryza genome evolution.</title>
        <authorList>
            <person name="Chen J."/>
            <person name="Huang Q."/>
            <person name="Gao D."/>
            <person name="Wang J."/>
            <person name="Lang Y."/>
            <person name="Liu T."/>
            <person name="Li B."/>
            <person name="Bai Z."/>
            <person name="Luis Goicoechea J."/>
            <person name="Liang C."/>
            <person name="Chen C."/>
            <person name="Zhang W."/>
            <person name="Sun S."/>
            <person name="Liao Y."/>
            <person name="Zhang X."/>
            <person name="Yang L."/>
            <person name="Song C."/>
            <person name="Wang M."/>
            <person name="Shi J."/>
            <person name="Liu G."/>
            <person name="Liu J."/>
            <person name="Zhou H."/>
            <person name="Zhou W."/>
            <person name="Yu Q."/>
            <person name="An N."/>
            <person name="Chen Y."/>
            <person name="Cai Q."/>
            <person name="Wang B."/>
            <person name="Liu B."/>
            <person name="Min J."/>
            <person name="Huang Y."/>
            <person name="Wu H."/>
            <person name="Li Z."/>
            <person name="Zhang Y."/>
            <person name="Yin Y."/>
            <person name="Song W."/>
            <person name="Jiang J."/>
            <person name="Jackson S.A."/>
            <person name="Wing R.A."/>
            <person name="Wang J."/>
            <person name="Chen M."/>
        </authorList>
    </citation>
    <scope>NUCLEOTIDE SEQUENCE [LARGE SCALE GENOMIC DNA]</scope>
    <source>
        <strain evidence="2">cv. IRGC 101232</strain>
    </source>
</reference>
<feature type="compositionally biased region" description="Low complexity" evidence="1">
    <location>
        <begin position="19"/>
        <end position="28"/>
    </location>
</feature>
<feature type="region of interest" description="Disordered" evidence="1">
    <location>
        <begin position="79"/>
        <end position="116"/>
    </location>
</feature>
<name>J3NEF3_ORYBR</name>
<dbReference type="Gramene" id="OB12G23610.1">
    <property type="protein sequence ID" value="OB12G23610.1"/>
    <property type="gene ID" value="OB12G23610"/>
</dbReference>
<dbReference type="AlphaFoldDB" id="J3NEF3"/>
<feature type="compositionally biased region" description="Basic residues" evidence="1">
    <location>
        <begin position="1"/>
        <end position="11"/>
    </location>
</feature>
<feature type="compositionally biased region" description="Basic and acidic residues" evidence="1">
    <location>
        <begin position="80"/>
        <end position="100"/>
    </location>
</feature>
<organism evidence="2">
    <name type="scientific">Oryza brachyantha</name>
    <name type="common">malo sina</name>
    <dbReference type="NCBI Taxonomy" id="4533"/>
    <lineage>
        <taxon>Eukaryota</taxon>
        <taxon>Viridiplantae</taxon>
        <taxon>Streptophyta</taxon>
        <taxon>Embryophyta</taxon>
        <taxon>Tracheophyta</taxon>
        <taxon>Spermatophyta</taxon>
        <taxon>Magnoliopsida</taxon>
        <taxon>Liliopsida</taxon>
        <taxon>Poales</taxon>
        <taxon>Poaceae</taxon>
        <taxon>BOP clade</taxon>
        <taxon>Oryzoideae</taxon>
        <taxon>Oryzeae</taxon>
        <taxon>Oryzinae</taxon>
        <taxon>Oryza</taxon>
    </lineage>
</organism>
<evidence type="ECO:0000256" key="1">
    <source>
        <dbReference type="SAM" id="MobiDB-lite"/>
    </source>
</evidence>
<dbReference type="EnsemblPlants" id="OB12G23610.1">
    <property type="protein sequence ID" value="OB12G23610.1"/>
    <property type="gene ID" value="OB12G23610"/>
</dbReference>
<sequence length="116" mass="13050">MLLRLARRLRRPASEDRPSTALRPLPLSSSSTLRRLWHRAAFPSRSGRLPVIIDPVPAPSAVPLLLPPRRTATCLYSSHAAEREREEKEGEGEGERERKRPTCGTLMSDTQNREDG</sequence>
<dbReference type="Proteomes" id="UP000006038">
    <property type="component" value="Chromosome 12"/>
</dbReference>
<proteinExistence type="predicted"/>
<feature type="region of interest" description="Disordered" evidence="1">
    <location>
        <begin position="1"/>
        <end position="28"/>
    </location>
</feature>